<dbReference type="InterPro" id="IPR007432">
    <property type="entry name" value="DUF480"/>
</dbReference>
<dbReference type="KEGG" id="pbs:Plabr_4712"/>
<dbReference type="Gene3D" id="1.10.10.10">
    <property type="entry name" value="Winged helix-like DNA-binding domain superfamily/Winged helix DNA-binding domain"/>
    <property type="match status" value="2"/>
</dbReference>
<dbReference type="eggNOG" id="COG3132">
    <property type="taxonomic scope" value="Bacteria"/>
</dbReference>
<dbReference type="PANTHER" id="PTHR38768:SF1">
    <property type="entry name" value="UPF0502 PROTEIN YCEH"/>
    <property type="match status" value="1"/>
</dbReference>
<dbReference type="PANTHER" id="PTHR38768">
    <property type="entry name" value="UPF0502 PROTEIN YCEH"/>
    <property type="match status" value="1"/>
</dbReference>
<feature type="compositionally biased region" description="Low complexity" evidence="1">
    <location>
        <begin position="184"/>
        <end position="199"/>
    </location>
</feature>
<dbReference type="Pfam" id="PF04337">
    <property type="entry name" value="DUF480"/>
    <property type="match status" value="1"/>
</dbReference>
<feature type="region of interest" description="Disordered" evidence="1">
    <location>
        <begin position="184"/>
        <end position="240"/>
    </location>
</feature>
<reference evidence="3" key="1">
    <citation type="submission" date="2011-02" db="EMBL/GenBank/DDBJ databases">
        <title>The complete genome of Planctomyces brasiliensis DSM 5305.</title>
        <authorList>
            <person name="Lucas S."/>
            <person name="Copeland A."/>
            <person name="Lapidus A."/>
            <person name="Bruce D."/>
            <person name="Goodwin L."/>
            <person name="Pitluck S."/>
            <person name="Kyrpides N."/>
            <person name="Mavromatis K."/>
            <person name="Pagani I."/>
            <person name="Ivanova N."/>
            <person name="Ovchinnikova G."/>
            <person name="Lu M."/>
            <person name="Detter J.C."/>
            <person name="Han C."/>
            <person name="Land M."/>
            <person name="Hauser L."/>
            <person name="Markowitz V."/>
            <person name="Cheng J.-F."/>
            <person name="Hugenholtz P."/>
            <person name="Woyke T."/>
            <person name="Wu D."/>
            <person name="Tindall B."/>
            <person name="Pomrenke H.G."/>
            <person name="Brambilla E."/>
            <person name="Klenk H.-P."/>
            <person name="Eisen J.A."/>
        </authorList>
    </citation>
    <scope>NUCLEOTIDE SEQUENCE [LARGE SCALE GENOMIC DNA]</scope>
    <source>
        <strain evidence="3">ATCC 49424 / DSM 5305 / JCM 21570 / IAM 15109 / NBRC 103401 / IFAM 1448</strain>
    </source>
</reference>
<proteinExistence type="predicted"/>
<dbReference type="SUPFAM" id="SSF46785">
    <property type="entry name" value="Winged helix' DNA-binding domain"/>
    <property type="match status" value="2"/>
</dbReference>
<dbReference type="InterPro" id="IPR036390">
    <property type="entry name" value="WH_DNA-bd_sf"/>
</dbReference>
<evidence type="ECO:0000256" key="1">
    <source>
        <dbReference type="SAM" id="MobiDB-lite"/>
    </source>
</evidence>
<dbReference type="HOGENOM" id="CLU_057831_1_0_0"/>
<dbReference type="RefSeq" id="WP_013630987.1">
    <property type="nucleotide sequence ID" value="NC_015174.1"/>
</dbReference>
<organism evidence="2 3">
    <name type="scientific">Rubinisphaera brasiliensis (strain ATCC 49424 / DSM 5305 / JCM 21570 / IAM 15109 / NBRC 103401 / IFAM 1448)</name>
    <name type="common">Planctomyces brasiliensis</name>
    <dbReference type="NCBI Taxonomy" id="756272"/>
    <lineage>
        <taxon>Bacteria</taxon>
        <taxon>Pseudomonadati</taxon>
        <taxon>Planctomycetota</taxon>
        <taxon>Planctomycetia</taxon>
        <taxon>Planctomycetales</taxon>
        <taxon>Planctomycetaceae</taxon>
        <taxon>Rubinisphaera</taxon>
    </lineage>
</organism>
<evidence type="ECO:0000313" key="3">
    <source>
        <dbReference type="Proteomes" id="UP000006860"/>
    </source>
</evidence>
<feature type="compositionally biased region" description="Low complexity" evidence="1">
    <location>
        <begin position="209"/>
        <end position="239"/>
    </location>
</feature>
<sequence>MMDHDDDQTKLSFVGELTKKERRVLGVLIEKSLTTPEYYPLTLKALTTGCNQKSNRSPLSNYDEYDVEEILDGLRGRGLVASVHSAGGRSERYRHLLRDSTGWNNRKLAIMGELLLRGRQQTGELRSRASRMAEITSLDELREELTELQTSGYVQSTGELQRRGIEVDHALYLPEENKTLAVAAGTPDSAGGSSASAEAPRFDSDDDTSTTSGSAAASSFSTGTAAASSASATTPASDALAERVTELEQELTRLADRVAELERLIS</sequence>
<name>F0SQA4_RUBBR</name>
<dbReference type="AlphaFoldDB" id="F0SQA4"/>
<gene>
    <name evidence="2" type="ordered locus">Plabr_4712</name>
</gene>
<protein>
    <submittedName>
        <fullName evidence="2">Uncharacterized protein</fullName>
    </submittedName>
</protein>
<evidence type="ECO:0000313" key="2">
    <source>
        <dbReference type="EMBL" id="ADY62283.1"/>
    </source>
</evidence>
<dbReference type="EMBL" id="CP002546">
    <property type="protein sequence ID" value="ADY62283.1"/>
    <property type="molecule type" value="Genomic_DNA"/>
</dbReference>
<dbReference type="InterPro" id="IPR036388">
    <property type="entry name" value="WH-like_DNA-bd_sf"/>
</dbReference>
<accession>F0SQA4</accession>
<dbReference type="Proteomes" id="UP000006860">
    <property type="component" value="Chromosome"/>
</dbReference>
<keyword evidence="3" id="KW-1185">Reference proteome</keyword>